<dbReference type="AlphaFoldDB" id="A0AAV4E2E4"/>
<keyword evidence="1" id="KW-0378">Hydrolase</keyword>
<dbReference type="Proteomes" id="UP000735302">
    <property type="component" value="Unassembled WGS sequence"/>
</dbReference>
<keyword evidence="1" id="KW-0540">Nuclease</keyword>
<sequence length="112" mass="13150">MLSIKLKNRVPKSEIRKKTQVIDIVEYIHSHKWKWEGHIARGKDNSWTKRCTGWQPRSGRRDRGRPETRWMDEIRKVQNGRGRYKIGENGRHILMATSSSGCTKPPSNQVIK</sequence>
<dbReference type="GO" id="GO:0004519">
    <property type="term" value="F:endonuclease activity"/>
    <property type="evidence" value="ECO:0007669"/>
    <property type="project" value="UniProtKB-KW"/>
</dbReference>
<dbReference type="EMBL" id="BLXT01008612">
    <property type="protein sequence ID" value="GFO50498.1"/>
    <property type="molecule type" value="Genomic_DNA"/>
</dbReference>
<organism evidence="1 2">
    <name type="scientific">Plakobranchus ocellatus</name>
    <dbReference type="NCBI Taxonomy" id="259542"/>
    <lineage>
        <taxon>Eukaryota</taxon>
        <taxon>Metazoa</taxon>
        <taxon>Spiralia</taxon>
        <taxon>Lophotrochozoa</taxon>
        <taxon>Mollusca</taxon>
        <taxon>Gastropoda</taxon>
        <taxon>Heterobranchia</taxon>
        <taxon>Euthyneura</taxon>
        <taxon>Panpulmonata</taxon>
        <taxon>Sacoglossa</taxon>
        <taxon>Placobranchoidea</taxon>
        <taxon>Plakobranchidae</taxon>
        <taxon>Plakobranchus</taxon>
    </lineage>
</organism>
<protein>
    <submittedName>
        <fullName evidence="1">Endonuclease-reverse transcriptase</fullName>
    </submittedName>
</protein>
<accession>A0AAV4E2E4</accession>
<keyword evidence="2" id="KW-1185">Reference proteome</keyword>
<evidence type="ECO:0000313" key="2">
    <source>
        <dbReference type="Proteomes" id="UP000735302"/>
    </source>
</evidence>
<comment type="caution">
    <text evidence="1">The sequence shown here is derived from an EMBL/GenBank/DDBJ whole genome shotgun (WGS) entry which is preliminary data.</text>
</comment>
<reference evidence="1 2" key="1">
    <citation type="journal article" date="2021" name="Elife">
        <title>Chloroplast acquisition without the gene transfer in kleptoplastic sea slugs, Plakobranchus ocellatus.</title>
        <authorList>
            <person name="Maeda T."/>
            <person name="Takahashi S."/>
            <person name="Yoshida T."/>
            <person name="Shimamura S."/>
            <person name="Takaki Y."/>
            <person name="Nagai Y."/>
            <person name="Toyoda A."/>
            <person name="Suzuki Y."/>
            <person name="Arimoto A."/>
            <person name="Ishii H."/>
            <person name="Satoh N."/>
            <person name="Nishiyama T."/>
            <person name="Hasebe M."/>
            <person name="Maruyama T."/>
            <person name="Minagawa J."/>
            <person name="Obokata J."/>
            <person name="Shigenobu S."/>
        </authorList>
    </citation>
    <scope>NUCLEOTIDE SEQUENCE [LARGE SCALE GENOMIC DNA]</scope>
</reference>
<proteinExistence type="predicted"/>
<name>A0AAV4E2E4_9GAST</name>
<gene>
    <name evidence="1" type="ORF">PoB_007700300</name>
</gene>
<keyword evidence="1" id="KW-0255">Endonuclease</keyword>
<evidence type="ECO:0000313" key="1">
    <source>
        <dbReference type="EMBL" id="GFO50498.1"/>
    </source>
</evidence>